<dbReference type="PANTHER" id="PTHR30521">
    <property type="entry name" value="DEFERROCHELATASE/PEROXIDASE"/>
    <property type="match status" value="1"/>
</dbReference>
<organism evidence="7 8">
    <name type="scientific">Hymenobacter cellulosilyticus</name>
    <dbReference type="NCBI Taxonomy" id="2932248"/>
    <lineage>
        <taxon>Bacteria</taxon>
        <taxon>Pseudomonadati</taxon>
        <taxon>Bacteroidota</taxon>
        <taxon>Cytophagia</taxon>
        <taxon>Cytophagales</taxon>
        <taxon>Hymenobacteraceae</taxon>
        <taxon>Hymenobacter</taxon>
    </lineage>
</organism>
<dbReference type="InterPro" id="IPR011008">
    <property type="entry name" value="Dimeric_a/b-barrel"/>
</dbReference>
<feature type="domain" description="Dyp-type peroxidase C-terminal" evidence="6">
    <location>
        <begin position="22"/>
        <end position="69"/>
    </location>
</feature>
<dbReference type="AlphaFoldDB" id="A0A8T9QBP7"/>
<accession>A0A8T9QBP7</accession>
<keyword evidence="3" id="KW-0479">Metal-binding</keyword>
<comment type="cofactor">
    <cofactor evidence="1">
        <name>heme b</name>
        <dbReference type="ChEBI" id="CHEBI:60344"/>
    </cofactor>
</comment>
<dbReference type="InterPro" id="IPR048328">
    <property type="entry name" value="Dyp_perox_C"/>
</dbReference>
<evidence type="ECO:0000256" key="4">
    <source>
        <dbReference type="ARBA" id="ARBA00023002"/>
    </source>
</evidence>
<dbReference type="InterPro" id="IPR006314">
    <property type="entry name" value="Dyp_peroxidase"/>
</dbReference>
<dbReference type="GO" id="GO:0005829">
    <property type="term" value="C:cytosol"/>
    <property type="evidence" value="ECO:0007669"/>
    <property type="project" value="TreeGrafter"/>
</dbReference>
<gene>
    <name evidence="7" type="ORF">MUN79_06350</name>
</gene>
<evidence type="ECO:0000259" key="6">
    <source>
        <dbReference type="Pfam" id="PF20628"/>
    </source>
</evidence>
<dbReference type="PROSITE" id="PS51404">
    <property type="entry name" value="DYP_PEROXIDASE"/>
    <property type="match status" value="1"/>
</dbReference>
<dbReference type="PANTHER" id="PTHR30521:SF0">
    <property type="entry name" value="DYP-TYPE PEROXIDASE FAMILY PROTEIN"/>
    <property type="match status" value="1"/>
</dbReference>
<evidence type="ECO:0000256" key="1">
    <source>
        <dbReference type="ARBA" id="ARBA00001970"/>
    </source>
</evidence>
<protein>
    <submittedName>
        <fullName evidence="7">Dyp-type peroxidase</fullName>
    </submittedName>
</protein>
<dbReference type="Pfam" id="PF20628">
    <property type="entry name" value="Dyp_perox_C"/>
    <property type="match status" value="1"/>
</dbReference>
<keyword evidence="2 7" id="KW-0575">Peroxidase</keyword>
<evidence type="ECO:0000256" key="5">
    <source>
        <dbReference type="ARBA" id="ARBA00023004"/>
    </source>
</evidence>
<dbReference type="GO" id="GO:0020037">
    <property type="term" value="F:heme binding"/>
    <property type="evidence" value="ECO:0007669"/>
    <property type="project" value="InterPro"/>
</dbReference>
<dbReference type="EMBL" id="CP095046">
    <property type="protein sequence ID" value="UOQ73548.1"/>
    <property type="molecule type" value="Genomic_DNA"/>
</dbReference>
<dbReference type="SUPFAM" id="SSF54909">
    <property type="entry name" value="Dimeric alpha+beta barrel"/>
    <property type="match status" value="1"/>
</dbReference>
<dbReference type="RefSeq" id="WP_244676899.1">
    <property type="nucleotide sequence ID" value="NZ_CP095046.1"/>
</dbReference>
<dbReference type="GO" id="GO:0004601">
    <property type="term" value="F:peroxidase activity"/>
    <property type="evidence" value="ECO:0007669"/>
    <property type="project" value="UniProtKB-KW"/>
</dbReference>
<keyword evidence="8" id="KW-1185">Reference proteome</keyword>
<keyword evidence="5" id="KW-0408">Iron</keyword>
<reference evidence="7" key="1">
    <citation type="submission" date="2022-04" db="EMBL/GenBank/DDBJ databases">
        <title>Hymenobacter sp. isolated from the air.</title>
        <authorList>
            <person name="Won M."/>
            <person name="Lee C.-M."/>
            <person name="Woen H.-Y."/>
            <person name="Kwon S.-W."/>
        </authorList>
    </citation>
    <scope>NUCLEOTIDE SEQUENCE</scope>
    <source>
        <strain evidence="7">5116S-3</strain>
    </source>
</reference>
<proteinExistence type="predicted"/>
<evidence type="ECO:0000256" key="3">
    <source>
        <dbReference type="ARBA" id="ARBA00022723"/>
    </source>
</evidence>
<keyword evidence="4" id="KW-0560">Oxidoreductase</keyword>
<dbReference type="KEGG" id="hcu:MUN79_06350"/>
<name>A0A8T9QBP7_9BACT</name>
<evidence type="ECO:0000256" key="2">
    <source>
        <dbReference type="ARBA" id="ARBA00022559"/>
    </source>
</evidence>
<dbReference type="GO" id="GO:0046872">
    <property type="term" value="F:metal ion binding"/>
    <property type="evidence" value="ECO:0007669"/>
    <property type="project" value="UniProtKB-KW"/>
</dbReference>
<evidence type="ECO:0000313" key="8">
    <source>
        <dbReference type="Proteomes" id="UP000831796"/>
    </source>
</evidence>
<dbReference type="Proteomes" id="UP000831796">
    <property type="component" value="Chromosome"/>
</dbReference>
<evidence type="ECO:0000313" key="7">
    <source>
        <dbReference type="EMBL" id="UOQ73548.1"/>
    </source>
</evidence>
<sequence length="141" mass="15664">MPFPCPHPQDEPTGETNNAAELRHRITRRGIPYGSRKGAQQGEDAGLLFMCYQRNIGQQFEFLQKSWANNERFLFDKGLVGLDPIIGQGKRAELTFPTAWNRSTKATAHFAQFVTMRGGEYFYAPSLSGLAALAQSPAEAV</sequence>